<evidence type="ECO:0008006" key="3">
    <source>
        <dbReference type="Google" id="ProtNLM"/>
    </source>
</evidence>
<protein>
    <recommendedName>
        <fullName evidence="3">RNI-like protein</fullName>
    </recommendedName>
</protein>
<accession>A0A8H4AXM1</accession>
<dbReference type="SUPFAM" id="SSF52047">
    <property type="entry name" value="RNI-like"/>
    <property type="match status" value="1"/>
</dbReference>
<evidence type="ECO:0000313" key="1">
    <source>
        <dbReference type="EMBL" id="KAF0542499.1"/>
    </source>
</evidence>
<comment type="caution">
    <text evidence="1">The sequence shown here is derived from an EMBL/GenBank/DDBJ whole genome shotgun (WGS) entry which is preliminary data.</text>
</comment>
<proteinExistence type="predicted"/>
<organism evidence="1 2">
    <name type="scientific">Gigaspora margarita</name>
    <dbReference type="NCBI Taxonomy" id="4874"/>
    <lineage>
        <taxon>Eukaryota</taxon>
        <taxon>Fungi</taxon>
        <taxon>Fungi incertae sedis</taxon>
        <taxon>Mucoromycota</taxon>
        <taxon>Glomeromycotina</taxon>
        <taxon>Glomeromycetes</taxon>
        <taxon>Diversisporales</taxon>
        <taxon>Gigasporaceae</taxon>
        <taxon>Gigaspora</taxon>
    </lineage>
</organism>
<dbReference type="Proteomes" id="UP000439903">
    <property type="component" value="Unassembled WGS sequence"/>
</dbReference>
<dbReference type="AlphaFoldDB" id="A0A8H4AXM1"/>
<keyword evidence="2" id="KW-1185">Reference proteome</keyword>
<evidence type="ECO:0000313" key="2">
    <source>
        <dbReference type="Proteomes" id="UP000439903"/>
    </source>
</evidence>
<gene>
    <name evidence="1" type="ORF">F8M41_004599</name>
</gene>
<reference evidence="1 2" key="1">
    <citation type="journal article" date="2019" name="Environ. Microbiol.">
        <title>At the nexus of three kingdoms: the genome of the mycorrhizal fungus Gigaspora margarita provides insights into plant, endobacterial and fungal interactions.</title>
        <authorList>
            <person name="Venice F."/>
            <person name="Ghignone S."/>
            <person name="Salvioli di Fossalunga A."/>
            <person name="Amselem J."/>
            <person name="Novero M."/>
            <person name="Xianan X."/>
            <person name="Sedzielewska Toro K."/>
            <person name="Morin E."/>
            <person name="Lipzen A."/>
            <person name="Grigoriev I.V."/>
            <person name="Henrissat B."/>
            <person name="Martin F.M."/>
            <person name="Bonfante P."/>
        </authorList>
    </citation>
    <scope>NUCLEOTIDE SEQUENCE [LARGE SCALE GENOMIC DNA]</scope>
    <source>
        <strain evidence="1 2">BEG34</strain>
    </source>
</reference>
<sequence>MASKVLMGDMPELMENLLNNLNNEFHSLFSCALVQEWINLESVNSSKNRIIILLIKLLAESGATLHKLDLSYSSSLDDEINFAIFYSIGRHEQLFSQLRDLSLSLPQISTGSAAALLSILTKNTTKIIALKLDKFCSEFDQQLFQALIRIIESQEQLRLFSIIGEENLTELHGIISALESHTNSLQEIMINYCDYNAEIEVLKNCKKLETLRIRFCDTTLLKILNNKVRTLEIADFEIDATTMVQILKKFGILLQQLKLEPYEGIREESLLLKSLKSFRPNITYLDISNIEFSIQLLDLICNLQKLQFLTLWCTIDIPEQELKIRVMQFAKILPLTLQYLDLCNNPWLDLYLDILFNHCNAPLKKLIINILDNEKNTKALIEFCLRNRALNYVGLYSYWRLNDNFRKEMEAYVSLVPYTRIVFPYL</sequence>
<dbReference type="Gene3D" id="3.80.10.10">
    <property type="entry name" value="Ribonuclease Inhibitor"/>
    <property type="match status" value="1"/>
</dbReference>
<dbReference type="EMBL" id="WTPW01000143">
    <property type="protein sequence ID" value="KAF0542499.1"/>
    <property type="molecule type" value="Genomic_DNA"/>
</dbReference>
<name>A0A8H4AXM1_GIGMA</name>
<dbReference type="InterPro" id="IPR032675">
    <property type="entry name" value="LRR_dom_sf"/>
</dbReference>